<comment type="caution">
    <text evidence="11">The sequence shown here is derived from an EMBL/GenBank/DDBJ whole genome shotgun (WGS) entry which is preliminary data.</text>
</comment>
<dbReference type="Pfam" id="PF19040">
    <property type="entry name" value="SGNH"/>
    <property type="match status" value="1"/>
</dbReference>
<dbReference type="PANTHER" id="PTHR23028:SF53">
    <property type="entry name" value="ACYL_TRANSF_3 DOMAIN-CONTAINING PROTEIN"/>
    <property type="match status" value="1"/>
</dbReference>
<evidence type="ECO:0000256" key="2">
    <source>
        <dbReference type="ARBA" id="ARBA00022475"/>
    </source>
</evidence>
<comment type="subcellular location">
    <subcellularLocation>
        <location evidence="1">Cell membrane</location>
        <topology evidence="1">Multi-pass membrane protein</topology>
    </subcellularLocation>
</comment>
<dbReference type="EMBL" id="MUBJ01000001">
    <property type="protein sequence ID" value="OTA18234.1"/>
    <property type="molecule type" value="Genomic_DNA"/>
</dbReference>
<feature type="transmembrane region" description="Helical" evidence="8">
    <location>
        <begin position="223"/>
        <end position="239"/>
    </location>
</feature>
<feature type="transmembrane region" description="Helical" evidence="8">
    <location>
        <begin position="169"/>
        <end position="185"/>
    </location>
</feature>
<evidence type="ECO:0000256" key="8">
    <source>
        <dbReference type="SAM" id="Phobius"/>
    </source>
</evidence>
<evidence type="ECO:0000256" key="3">
    <source>
        <dbReference type="ARBA" id="ARBA00022679"/>
    </source>
</evidence>
<dbReference type="RefSeq" id="WP_086107405.1">
    <property type="nucleotide sequence ID" value="NZ_CAWNGD010000001.1"/>
</dbReference>
<feature type="transmembrane region" description="Helical" evidence="8">
    <location>
        <begin position="144"/>
        <end position="162"/>
    </location>
</feature>
<keyword evidence="7" id="KW-0012">Acyltransferase</keyword>
<keyword evidence="6 8" id="KW-0472">Membrane</keyword>
<dbReference type="PANTHER" id="PTHR23028">
    <property type="entry name" value="ACETYLTRANSFERASE"/>
    <property type="match status" value="1"/>
</dbReference>
<protein>
    <submittedName>
        <fullName evidence="11">Putative acetyltransferase</fullName>
    </submittedName>
</protein>
<feature type="transmembrane region" description="Helical" evidence="8">
    <location>
        <begin position="34"/>
        <end position="54"/>
    </location>
</feature>
<dbReference type="AlphaFoldDB" id="A0A1Y2SJM9"/>
<sequence length="617" mass="71190">MQKRIFRKDINGLRALAVMSVILFHFNSNYLPGGFAGVDIFFVISGYLMTSIIFKGLEGNNFSTLKFFQARARRVVPALIAVIVTVLFLGYLFFEPLTYQLVGKHGLSSLLFISNIIYANESGYFDLDSFSKLFLHTWSLSVEWQFYIIYPIVLVALSKFLSINNIKKIILVLTILSLLLCIYISSKDLAISYFMLYTRAWEILFGGLAFLFPVNFESNKKRIVEILGISLIILSFIIFSNNNLWPSYNALLPVFGAYLCILANSEKTLLSNAIFQRLGLWSYSIYLVHWPILVFSNKLNITINVYVYLLIVISISILIYETIEKKRSLNFKLFVAYVIAILSLYLVMIDGAKYRVREDFQLKMSDYRSKFEGHLGIRNSDTIQYMNSTESDFDYILIGDSHARHYFSFIKDEKIKVASLALDGCNSTKNYYSSFNKEMCKIRYKKEIDFINSHPEKPIIISKLWPGINNSTIKRDANEKINNNDYENIMIDELRSFINETSNSNHQYFIIGDTQGSNRVMFECLAKSSLPINKLFKLNDCDSYQMQRNRIYNIKLKEFSEGMKNVYYIDPDGALCDSGKCLVVYNDMPIYTDKTHLSKIGSSIVGNYIFKSINKNR</sequence>
<evidence type="ECO:0000256" key="1">
    <source>
        <dbReference type="ARBA" id="ARBA00004651"/>
    </source>
</evidence>
<feature type="transmembrane region" description="Helical" evidence="8">
    <location>
        <begin position="191"/>
        <end position="211"/>
    </location>
</feature>
<feature type="transmembrane region" description="Helical" evidence="8">
    <location>
        <begin position="301"/>
        <end position="320"/>
    </location>
</feature>
<dbReference type="InterPro" id="IPR002656">
    <property type="entry name" value="Acyl_transf_3_dom"/>
</dbReference>
<dbReference type="GO" id="GO:0016747">
    <property type="term" value="F:acyltransferase activity, transferring groups other than amino-acyl groups"/>
    <property type="evidence" value="ECO:0007669"/>
    <property type="project" value="InterPro"/>
</dbReference>
<evidence type="ECO:0000256" key="7">
    <source>
        <dbReference type="ARBA" id="ARBA00023315"/>
    </source>
</evidence>
<reference evidence="11 12" key="1">
    <citation type="submission" date="2016-10" db="EMBL/GenBank/DDBJ databases">
        <title>Systematic genetic and metabolomic analysis of Xenorhabdus and Photorhabdus spp., highlights the requirements for a dual symbiotic and pathogenic life style.</title>
        <authorList>
            <person name="Tobias N.J."/>
            <person name="Wolff H."/>
            <person name="Djahanschiri B."/>
            <person name="Pidot S.J."/>
            <person name="Stinear T.P."/>
            <person name="Ebersberger I."/>
            <person name="Bode H.B."/>
        </authorList>
    </citation>
    <scope>NUCLEOTIDE SEQUENCE [LARGE SCALE GENOMIC DNA]</scope>
    <source>
        <strain evidence="11 12">DSM 22392</strain>
    </source>
</reference>
<dbReference type="GO" id="GO:0009103">
    <property type="term" value="P:lipopolysaccharide biosynthetic process"/>
    <property type="evidence" value="ECO:0007669"/>
    <property type="project" value="TreeGrafter"/>
</dbReference>
<dbReference type="SUPFAM" id="SSF52266">
    <property type="entry name" value="SGNH hydrolase"/>
    <property type="match status" value="1"/>
</dbReference>
<evidence type="ECO:0000256" key="6">
    <source>
        <dbReference type="ARBA" id="ARBA00023136"/>
    </source>
</evidence>
<organism evidence="11 12">
    <name type="scientific">Xenorhabdus vietnamensis</name>
    <dbReference type="NCBI Taxonomy" id="351656"/>
    <lineage>
        <taxon>Bacteria</taxon>
        <taxon>Pseudomonadati</taxon>
        <taxon>Pseudomonadota</taxon>
        <taxon>Gammaproteobacteria</taxon>
        <taxon>Enterobacterales</taxon>
        <taxon>Morganellaceae</taxon>
        <taxon>Xenorhabdus</taxon>
    </lineage>
</organism>
<gene>
    <name evidence="11" type="ORF">Xvie_00052</name>
</gene>
<dbReference type="OrthoDB" id="9767863at2"/>
<keyword evidence="3 11" id="KW-0808">Transferase</keyword>
<feature type="transmembrane region" description="Helical" evidence="8">
    <location>
        <begin position="275"/>
        <end position="295"/>
    </location>
</feature>
<evidence type="ECO:0000259" key="10">
    <source>
        <dbReference type="Pfam" id="PF19040"/>
    </source>
</evidence>
<feature type="transmembrane region" description="Helical" evidence="8">
    <location>
        <begin position="12"/>
        <end position="28"/>
    </location>
</feature>
<proteinExistence type="predicted"/>
<keyword evidence="2" id="KW-1003">Cell membrane</keyword>
<feature type="domain" description="Acyltransferase 3" evidence="9">
    <location>
        <begin position="8"/>
        <end position="318"/>
    </location>
</feature>
<feature type="transmembrane region" description="Helical" evidence="8">
    <location>
        <begin position="75"/>
        <end position="94"/>
    </location>
</feature>
<dbReference type="GO" id="GO:0005886">
    <property type="term" value="C:plasma membrane"/>
    <property type="evidence" value="ECO:0007669"/>
    <property type="project" value="UniProtKB-SubCell"/>
</dbReference>
<dbReference type="InterPro" id="IPR036514">
    <property type="entry name" value="SGNH_hydro_sf"/>
</dbReference>
<dbReference type="Gene3D" id="3.40.50.1110">
    <property type="entry name" value="SGNH hydrolase"/>
    <property type="match status" value="1"/>
</dbReference>
<evidence type="ECO:0000313" key="12">
    <source>
        <dbReference type="Proteomes" id="UP000194350"/>
    </source>
</evidence>
<evidence type="ECO:0000256" key="4">
    <source>
        <dbReference type="ARBA" id="ARBA00022692"/>
    </source>
</evidence>
<feature type="domain" description="SGNH" evidence="10">
    <location>
        <begin position="392"/>
        <end position="607"/>
    </location>
</feature>
<dbReference type="Pfam" id="PF01757">
    <property type="entry name" value="Acyl_transf_3"/>
    <property type="match status" value="1"/>
</dbReference>
<evidence type="ECO:0000259" key="9">
    <source>
        <dbReference type="Pfam" id="PF01757"/>
    </source>
</evidence>
<keyword evidence="5 8" id="KW-1133">Transmembrane helix</keyword>
<evidence type="ECO:0000313" key="11">
    <source>
        <dbReference type="EMBL" id="OTA18234.1"/>
    </source>
</evidence>
<dbReference type="InterPro" id="IPR043968">
    <property type="entry name" value="SGNH"/>
</dbReference>
<dbReference type="STRING" id="351656.Xvie_00052"/>
<name>A0A1Y2SJM9_9GAMM</name>
<keyword evidence="12" id="KW-1185">Reference proteome</keyword>
<dbReference type="Proteomes" id="UP000194350">
    <property type="component" value="Unassembled WGS sequence"/>
</dbReference>
<feature type="transmembrane region" description="Helical" evidence="8">
    <location>
        <begin position="245"/>
        <end position="263"/>
    </location>
</feature>
<evidence type="ECO:0000256" key="5">
    <source>
        <dbReference type="ARBA" id="ARBA00022989"/>
    </source>
</evidence>
<accession>A0A1Y2SJM9</accession>
<dbReference type="InterPro" id="IPR050879">
    <property type="entry name" value="Acyltransferase_3"/>
</dbReference>
<feature type="transmembrane region" description="Helical" evidence="8">
    <location>
        <begin position="329"/>
        <end position="348"/>
    </location>
</feature>
<keyword evidence="4 8" id="KW-0812">Transmembrane</keyword>
<dbReference type="GO" id="GO:0016788">
    <property type="term" value="F:hydrolase activity, acting on ester bonds"/>
    <property type="evidence" value="ECO:0007669"/>
    <property type="project" value="UniProtKB-ARBA"/>
</dbReference>